<accession>A0ABQ1FAT6</accession>
<dbReference type="EMBL" id="BMID01000001">
    <property type="protein sequence ID" value="GGA04041.1"/>
    <property type="molecule type" value="Genomic_DNA"/>
</dbReference>
<evidence type="ECO:0000313" key="2">
    <source>
        <dbReference type="Proteomes" id="UP000603317"/>
    </source>
</evidence>
<keyword evidence="2" id="KW-1185">Reference proteome</keyword>
<organism evidence="1 2">
    <name type="scientific">Blastomonas marina</name>
    <dbReference type="NCBI Taxonomy" id="1867408"/>
    <lineage>
        <taxon>Bacteria</taxon>
        <taxon>Pseudomonadati</taxon>
        <taxon>Pseudomonadota</taxon>
        <taxon>Alphaproteobacteria</taxon>
        <taxon>Sphingomonadales</taxon>
        <taxon>Sphingomonadaceae</taxon>
        <taxon>Blastomonas</taxon>
    </lineage>
</organism>
<protein>
    <submittedName>
        <fullName evidence="1">Iron-sulfur cluster scaffold-like protein</fullName>
    </submittedName>
</protein>
<dbReference type="Gene3D" id="3.90.1010.10">
    <property type="match status" value="1"/>
</dbReference>
<dbReference type="SUPFAM" id="SSF82649">
    <property type="entry name" value="SufE/NifU"/>
    <property type="match status" value="1"/>
</dbReference>
<dbReference type="Proteomes" id="UP000603317">
    <property type="component" value="Unassembled WGS sequence"/>
</dbReference>
<comment type="caution">
    <text evidence="1">The sequence shown here is derived from an EMBL/GenBank/DDBJ whole genome shotgun (WGS) entry which is preliminary data.</text>
</comment>
<evidence type="ECO:0000313" key="1">
    <source>
        <dbReference type="EMBL" id="GGA04041.1"/>
    </source>
</evidence>
<gene>
    <name evidence="1" type="primary">nifU</name>
    <name evidence="1" type="ORF">GCM10010923_11290</name>
</gene>
<dbReference type="RefSeq" id="WP_188641774.1">
    <property type="nucleotide sequence ID" value="NZ_BMID01000001.1"/>
</dbReference>
<reference evidence="2" key="1">
    <citation type="journal article" date="2019" name="Int. J. Syst. Evol. Microbiol.">
        <title>The Global Catalogue of Microorganisms (GCM) 10K type strain sequencing project: providing services to taxonomists for standard genome sequencing and annotation.</title>
        <authorList>
            <consortium name="The Broad Institute Genomics Platform"/>
            <consortium name="The Broad Institute Genome Sequencing Center for Infectious Disease"/>
            <person name="Wu L."/>
            <person name="Ma J."/>
        </authorList>
    </citation>
    <scope>NUCLEOTIDE SEQUENCE [LARGE SCALE GENOMIC DNA]</scope>
    <source>
        <strain evidence="2">CGMCC 1.15297</strain>
    </source>
</reference>
<sequence>MASAAQLYTTEILGLAVALADYPFAGNTWDRCGEARAPLCGSTVALGLAVDANGAIEQLGLQVQACAIGQAAAAIFAQDARGTGLAAIVTAHAAISDWLAGEGPLPDWPGFDLLEPARGYPARHGAIILPWKAAIRALSPDDVAG</sequence>
<name>A0ABQ1FAT6_9SPHN</name>
<proteinExistence type="predicted"/>